<dbReference type="EMBL" id="FQ377874">
    <property type="protein sequence ID" value="CBW53742.1"/>
    <property type="molecule type" value="Genomic_DNA"/>
</dbReference>
<accession>F4MNR0</accession>
<dbReference type="Proteomes" id="UP000010103">
    <property type="component" value="Chromosome"/>
</dbReference>
<proteinExistence type="predicted"/>
<name>F4MNR0_MYCML</name>
<dbReference type="PROSITE" id="PS51257">
    <property type="entry name" value="PROKAR_LIPOPROTEIN"/>
    <property type="match status" value="1"/>
</dbReference>
<organism evidence="2 3">
    <name type="scientific">Mycoplasma mycoides subsp. capri LC str. 95010</name>
    <dbReference type="NCBI Taxonomy" id="862259"/>
    <lineage>
        <taxon>Bacteria</taxon>
        <taxon>Bacillati</taxon>
        <taxon>Mycoplasmatota</taxon>
        <taxon>Mollicutes</taxon>
        <taxon>Mycoplasmataceae</taxon>
        <taxon>Mycoplasma</taxon>
    </lineage>
</organism>
<dbReference type="InterPro" id="IPR019992">
    <property type="entry name" value="Mycoides_lipoprot_LppA/p72"/>
</dbReference>
<dbReference type="RefSeq" id="WP_013729172.1">
    <property type="nucleotide sequence ID" value="NC_015431.1"/>
</dbReference>
<evidence type="ECO:0000256" key="1">
    <source>
        <dbReference type="SAM" id="MobiDB-lite"/>
    </source>
</evidence>
<feature type="region of interest" description="Disordered" evidence="1">
    <location>
        <begin position="26"/>
        <end position="110"/>
    </location>
</feature>
<gene>
    <name evidence="2" type="ORF">MLC_0140</name>
</gene>
<reference evidence="3" key="1">
    <citation type="journal article" date="2011" name="BMC Genomics">
        <title>Mycoplasma mycoides, from "mycoides Small Colony" to "capri". A microevolutionary perspective.</title>
        <authorList>
            <person name="Thiaucourt F."/>
            <person name="Manso-Silvan L."/>
            <person name="Salah W."/>
            <person name="Barbe V."/>
            <person name="Berger A."/>
            <person name="Jacob D."/>
            <person name="Breton M."/>
            <person name="Dupuy V."/>
            <person name="Lomenech A.M."/>
            <person name="Blanchard A."/>
            <person name="Sirand-Pugnet P."/>
        </authorList>
    </citation>
    <scope>NUCLEOTIDE SEQUENCE [LARGE SCALE GENOMIC DNA]</scope>
    <source>
        <strain evidence="3">95010</strain>
    </source>
</reference>
<feature type="compositionally biased region" description="Basic and acidic residues" evidence="1">
    <location>
        <begin position="40"/>
        <end position="54"/>
    </location>
</feature>
<dbReference type="KEGG" id="mml:MLC_0140"/>
<dbReference type="OrthoDB" id="394969at2"/>
<evidence type="ECO:0000313" key="3">
    <source>
        <dbReference type="Proteomes" id="UP000010103"/>
    </source>
</evidence>
<evidence type="ECO:0008006" key="4">
    <source>
        <dbReference type="Google" id="ProtNLM"/>
    </source>
</evidence>
<evidence type="ECO:0000313" key="2">
    <source>
        <dbReference type="EMBL" id="CBW53742.1"/>
    </source>
</evidence>
<dbReference type="NCBIfam" id="NF045959">
    <property type="entry name" value="LppA_rel_LP"/>
    <property type="match status" value="1"/>
</dbReference>
<sequence>MKITTKLLLSILPISSISLLSVVSCSTTSPNAKQPGKTPKIPEVEPKTPDDKAPGKTPKTPPKPDESKQPDNNNNNSTTPNENNNPSKPEKPNVKPHNDQPNDQPHINKDEFSDLSKLDREISFKDFQFYTSKDATTALSHLRTDESTVKRIFSNNYKNITDKYNVNLALDGTEKEDNTKGLINKIKIKFTNKKDNESKIIEFVFTGFKITKKVPDKEDKNSKKNYIKKKEKIDSKITALYPSLVAYMMMYTQDSKNYKDLIQKNNAINFEELKNYNSDLFSSPEINLNVIALKDLLLEYNRDLGKLYKDKVIAVSYDDINGKLGVKILIENIDENNTISNHHSETLEFTFYGFRKIDLNHPDKNVLSLLLPQNNFKDMIQDRVLKKKVEELKSGKQKENKILINDEYLKRLIFKNLLVQITDNEYNVYRSTQTLSLQFNSKKGNYTSILGLSGNGSLYPFHTIINNDSIKNVYLTINKEDKKYKVEIDFEVNIPIFSSTTSDLTSHATSGDTKILKLQIAANTLID</sequence>
<dbReference type="HOGENOM" id="CLU_030565_0_0_14"/>
<dbReference type="NCBIfam" id="TIGR03490">
    <property type="entry name" value="Mycoplas_LppA"/>
    <property type="match status" value="1"/>
</dbReference>
<reference evidence="3" key="2">
    <citation type="journal article" date="2011" name="BMC Genomics">
        <title>Mycoplasma mycoides, from mycoides Small Colony to capri. A microevolutionary perspective.</title>
        <authorList>
            <person name="Thiaucourt F."/>
            <person name="Manso-Silvan L."/>
            <person name="Salah W."/>
            <person name="Barbe V."/>
            <person name="Berger A."/>
            <person name="Jacob D."/>
            <person name="Breton M."/>
            <person name="Dupuy V."/>
            <person name="Lomenech A.M."/>
            <person name="Blanchard A."/>
            <person name="Sirand-Pugnet P."/>
        </authorList>
    </citation>
    <scope>NUCLEOTIDE SEQUENCE [LARGE SCALE GENOMIC DNA]</scope>
    <source>
        <strain evidence="3">95010</strain>
    </source>
</reference>
<dbReference type="AlphaFoldDB" id="F4MNR0"/>
<protein>
    <recommendedName>
        <fullName evidence="4">LppA family lipoprotein</fullName>
    </recommendedName>
</protein>
<feature type="compositionally biased region" description="Low complexity" evidence="1">
    <location>
        <begin position="72"/>
        <end position="87"/>
    </location>
</feature>
<feature type="compositionally biased region" description="Basic and acidic residues" evidence="1">
    <location>
        <begin position="88"/>
        <end position="110"/>
    </location>
</feature>